<dbReference type="PANTHER" id="PTHR45834">
    <property type="entry name" value="RHO GUANINE NUCLEOTIDE EXCHANGE FACTOR 9-RELATED"/>
    <property type="match status" value="1"/>
</dbReference>
<evidence type="ECO:0000259" key="5">
    <source>
        <dbReference type="PROSITE" id="PS50010"/>
    </source>
</evidence>
<dbReference type="OrthoDB" id="660555at2759"/>
<evidence type="ECO:0000256" key="2">
    <source>
        <dbReference type="PROSITE-ProRule" id="PRU00192"/>
    </source>
</evidence>
<feature type="compositionally biased region" description="Acidic residues" evidence="3">
    <location>
        <begin position="209"/>
        <end position="220"/>
    </location>
</feature>
<feature type="region of interest" description="Disordered" evidence="3">
    <location>
        <begin position="1"/>
        <end position="180"/>
    </location>
</feature>
<dbReference type="PANTHER" id="PTHR45834:SF3">
    <property type="entry name" value="RHO GUANINE NUCLEOTIDE EXCHANGE FACTOR 3, ISOFORM L"/>
    <property type="match status" value="1"/>
</dbReference>
<evidence type="ECO:0000259" key="4">
    <source>
        <dbReference type="PROSITE" id="PS50002"/>
    </source>
</evidence>
<dbReference type="SMART" id="SM00326">
    <property type="entry name" value="SH3"/>
    <property type="match status" value="1"/>
</dbReference>
<dbReference type="Gene3D" id="2.30.29.30">
    <property type="entry name" value="Pleckstrin-homology domain (PH domain)/Phosphotyrosine-binding domain (PTB)"/>
    <property type="match status" value="1"/>
</dbReference>
<dbReference type="InterPro" id="IPR055251">
    <property type="entry name" value="SOS1_NGEF_PH"/>
</dbReference>
<dbReference type="CDD" id="cd01224">
    <property type="entry name" value="PH_Collybistin_ASEF"/>
    <property type="match status" value="1"/>
</dbReference>
<evidence type="ECO:0000256" key="3">
    <source>
        <dbReference type="SAM" id="MobiDB-lite"/>
    </source>
</evidence>
<feature type="domain" description="SH3" evidence="4">
    <location>
        <begin position="238"/>
        <end position="309"/>
    </location>
</feature>
<dbReference type="SUPFAM" id="SSF50044">
    <property type="entry name" value="SH3-domain"/>
    <property type="match status" value="1"/>
</dbReference>
<dbReference type="SUPFAM" id="SSF48065">
    <property type="entry name" value="DBL homology domain (DH-domain)"/>
    <property type="match status" value="1"/>
</dbReference>
<reference evidence="6 7" key="1">
    <citation type="submission" date="2015-04" db="EMBL/GenBank/DDBJ databases">
        <authorList>
            <person name="Syromyatnikov M.Y."/>
            <person name="Popov V.N."/>
        </authorList>
    </citation>
    <scope>NUCLEOTIDE SEQUENCE [LARGE SCALE GENOMIC DNA]</scope>
</reference>
<dbReference type="Proteomes" id="UP000183832">
    <property type="component" value="Unassembled WGS sequence"/>
</dbReference>
<evidence type="ECO:0000256" key="1">
    <source>
        <dbReference type="ARBA" id="ARBA00022443"/>
    </source>
</evidence>
<feature type="region of interest" description="Disordered" evidence="3">
    <location>
        <begin position="791"/>
        <end position="849"/>
    </location>
</feature>
<dbReference type="InterPro" id="IPR036028">
    <property type="entry name" value="SH3-like_dom_sf"/>
</dbReference>
<feature type="compositionally biased region" description="Polar residues" evidence="3">
    <location>
        <begin position="795"/>
        <end position="805"/>
    </location>
</feature>
<protein>
    <submittedName>
        <fullName evidence="6">CLUMA_CG004007, isoform A</fullName>
    </submittedName>
</protein>
<gene>
    <name evidence="6" type="ORF">CLUMA_CG004007</name>
</gene>
<dbReference type="SUPFAM" id="SSF50729">
    <property type="entry name" value="PH domain-like"/>
    <property type="match status" value="1"/>
</dbReference>
<dbReference type="PROSITE" id="PS50010">
    <property type="entry name" value="DH_2"/>
    <property type="match status" value="1"/>
</dbReference>
<feature type="compositionally biased region" description="Polar residues" evidence="3">
    <location>
        <begin position="69"/>
        <end position="82"/>
    </location>
</feature>
<feature type="compositionally biased region" description="Basic residues" evidence="3">
    <location>
        <begin position="99"/>
        <end position="110"/>
    </location>
</feature>
<dbReference type="GO" id="GO:0005829">
    <property type="term" value="C:cytosol"/>
    <property type="evidence" value="ECO:0007669"/>
    <property type="project" value="TreeGrafter"/>
</dbReference>
<feature type="domain" description="DH" evidence="5">
    <location>
        <begin position="352"/>
        <end position="550"/>
    </location>
</feature>
<feature type="compositionally biased region" description="Polar residues" evidence="3">
    <location>
        <begin position="169"/>
        <end position="180"/>
    </location>
</feature>
<proteinExistence type="predicted"/>
<dbReference type="EMBL" id="CVRI01000018">
    <property type="protein sequence ID" value="CRK90297.1"/>
    <property type="molecule type" value="Genomic_DNA"/>
</dbReference>
<dbReference type="CDD" id="cd00160">
    <property type="entry name" value="RhoGEF"/>
    <property type="match status" value="1"/>
</dbReference>
<dbReference type="InterPro" id="IPR035899">
    <property type="entry name" value="DBL_dom_sf"/>
</dbReference>
<feature type="compositionally biased region" description="Polar residues" evidence="3">
    <location>
        <begin position="152"/>
        <end position="161"/>
    </location>
</feature>
<accession>A0A1J1HVX4</accession>
<name>A0A1J1HVX4_9DIPT</name>
<dbReference type="Gene3D" id="1.20.900.10">
    <property type="entry name" value="Dbl homology (DH) domain"/>
    <property type="match status" value="1"/>
</dbReference>
<dbReference type="Pfam" id="PF22697">
    <property type="entry name" value="SOS1_NGEF_PH"/>
    <property type="match status" value="1"/>
</dbReference>
<feature type="region of interest" description="Disordered" evidence="3">
    <location>
        <begin position="206"/>
        <end position="225"/>
    </location>
</feature>
<dbReference type="SMART" id="SM00325">
    <property type="entry name" value="RhoGEF"/>
    <property type="match status" value="1"/>
</dbReference>
<feature type="compositionally biased region" description="Low complexity" evidence="3">
    <location>
        <begin position="822"/>
        <end position="831"/>
    </location>
</feature>
<feature type="compositionally biased region" description="Polar residues" evidence="3">
    <location>
        <begin position="1"/>
        <end position="26"/>
    </location>
</feature>
<dbReference type="STRING" id="568069.A0A1J1HVX4"/>
<dbReference type="InterPro" id="IPR000219">
    <property type="entry name" value="DH_dom"/>
</dbReference>
<dbReference type="GO" id="GO:0005085">
    <property type="term" value="F:guanyl-nucleotide exchange factor activity"/>
    <property type="evidence" value="ECO:0007669"/>
    <property type="project" value="InterPro"/>
</dbReference>
<dbReference type="CDD" id="cd00174">
    <property type="entry name" value="SH3"/>
    <property type="match status" value="1"/>
</dbReference>
<dbReference type="Gene3D" id="2.30.30.40">
    <property type="entry name" value="SH3 Domains"/>
    <property type="match status" value="1"/>
</dbReference>
<organism evidence="6 7">
    <name type="scientific">Clunio marinus</name>
    <dbReference type="NCBI Taxonomy" id="568069"/>
    <lineage>
        <taxon>Eukaryota</taxon>
        <taxon>Metazoa</taxon>
        <taxon>Ecdysozoa</taxon>
        <taxon>Arthropoda</taxon>
        <taxon>Hexapoda</taxon>
        <taxon>Insecta</taxon>
        <taxon>Pterygota</taxon>
        <taxon>Neoptera</taxon>
        <taxon>Endopterygota</taxon>
        <taxon>Diptera</taxon>
        <taxon>Nematocera</taxon>
        <taxon>Chironomoidea</taxon>
        <taxon>Chironomidae</taxon>
        <taxon>Clunio</taxon>
    </lineage>
</organism>
<dbReference type="InterPro" id="IPR001452">
    <property type="entry name" value="SH3_domain"/>
</dbReference>
<sequence>PLQIRAVSSPSLTEPPVESQSNTSPKYSIKPEPNGNIPNQSELNERSHQQSASSGSVLQKFKKTFFKNGKSNVPSADNNLETNESKHHRFGPLVWRSSKERRKTKSHRRDKCNSGDSGIQVELENDENLSENVPSMDVSPQHTAKVRRANSAKLSTATSTRLENKSDNKTSSVQVNTKRSLSQPSDLDVIVCDKTKKMNDLEKLKHIDDDDDDGDDDGSDTDSLTSNHVEEIEDDGQHSLVYAEVLYQFQAGGPQELSLEKGTLVEVLKRETGPWWWGRTKYEAVVTGDNSITIQHGWFPKDFVKVMPSFGNNRKLINSHSSSEYCDNQLVSLPPTSAAPSISSSQSNSEIMKDNVIKELLETEINYVKLLNSLVEGFIKEMKDHPEVFSLESIFLIFSNMEQIYRFQQTFLEALRLAIPNGRIAEVFLEFQSAFMVYSQYCNSYPRALMELENFSGNKEASAILESCRVAQNLPELPLSAHLLAPIQRICRYPLHLSELVKHSKSRKEILLKLDVHQLSKNDLETIDSKEIFEVALSAMKRVTEMVNEGKRHSEYLSRMQSRFENFQGPSINVHSTRLFLQTDAIRVSPNLWNNTYTLFLFDRQLVYCKKDLLKRTSYIYKGRIFLDNCRILNLPDGKMFGVNLKNALRMFCETRGKWFDFCFRSSSSKMRFLNTLSAERQFCGSSLFVSELAPGLDDDNLSDDANGQHHQEYDERGIDVDPNFQLLIGNVAPNLPSMESPVKQPKFSDTLPKKPRKLSKEAAPSQIIIDYNPSATSSNMNKRRLGNWFRKSKSTNSTPSQSPTHHPLVATATVPSIVNHSDSNSSSQSSPVNYPRTQFKEAAVGATS</sequence>
<dbReference type="Pfam" id="PF07653">
    <property type="entry name" value="SH3_2"/>
    <property type="match status" value="1"/>
</dbReference>
<keyword evidence="7" id="KW-1185">Reference proteome</keyword>
<evidence type="ECO:0000313" key="6">
    <source>
        <dbReference type="EMBL" id="CRK90297.1"/>
    </source>
</evidence>
<feature type="region of interest" description="Disordered" evidence="3">
    <location>
        <begin position="736"/>
        <end position="766"/>
    </location>
</feature>
<dbReference type="InterPro" id="IPR011993">
    <property type="entry name" value="PH-like_dom_sf"/>
</dbReference>
<keyword evidence="1 2" id="KW-0728">SH3 domain</keyword>
<evidence type="ECO:0000313" key="7">
    <source>
        <dbReference type="Proteomes" id="UP000183832"/>
    </source>
</evidence>
<dbReference type="PROSITE" id="PS50002">
    <property type="entry name" value="SH3"/>
    <property type="match status" value="1"/>
</dbReference>
<dbReference type="SMART" id="SM00233">
    <property type="entry name" value="PH"/>
    <property type="match status" value="1"/>
</dbReference>
<feature type="compositionally biased region" description="Polar residues" evidence="3">
    <location>
        <begin position="130"/>
        <end position="142"/>
    </location>
</feature>
<dbReference type="Pfam" id="PF00621">
    <property type="entry name" value="RhoGEF"/>
    <property type="match status" value="1"/>
</dbReference>
<dbReference type="InterPro" id="IPR001849">
    <property type="entry name" value="PH_domain"/>
</dbReference>
<feature type="non-terminal residue" evidence="6">
    <location>
        <position position="1"/>
    </location>
</feature>
<dbReference type="InterPro" id="IPR053086">
    <property type="entry name" value="RhoGEF_domain"/>
</dbReference>
<dbReference type="AlphaFoldDB" id="A0A1J1HVX4"/>